<keyword evidence="3" id="KW-1185">Reference proteome</keyword>
<comment type="caution">
    <text evidence="2">The sequence shown here is derived from an EMBL/GenBank/DDBJ whole genome shotgun (WGS) entry which is preliminary data.</text>
</comment>
<evidence type="ECO:0000256" key="1">
    <source>
        <dbReference type="SAM" id="MobiDB-lite"/>
    </source>
</evidence>
<gene>
    <name evidence="2" type="ORF">DY218_27360</name>
</gene>
<feature type="compositionally biased region" description="Basic residues" evidence="1">
    <location>
        <begin position="86"/>
        <end position="96"/>
    </location>
</feature>
<name>A0A372LY71_9ACTN</name>
<sequence length="105" mass="11599">MATDRVVRLDLGSETHRAGRRARLAVWCWEHGLRQANNALIAAMARLGYAPASPAGAPYESCAAYEQATGRTCGFDAPAGSTATHQHFRPRPRTRPRLLDWERTP</sequence>
<dbReference type="AlphaFoldDB" id="A0A372LY71"/>
<evidence type="ECO:0000313" key="3">
    <source>
        <dbReference type="Proteomes" id="UP000263094"/>
    </source>
</evidence>
<evidence type="ECO:0000313" key="2">
    <source>
        <dbReference type="EMBL" id="RFU83628.1"/>
    </source>
</evidence>
<proteinExistence type="predicted"/>
<accession>A0A372LY71</accession>
<dbReference type="RefSeq" id="WP_128558783.1">
    <property type="nucleotide sequence ID" value="NZ_QUAK01000194.1"/>
</dbReference>
<reference evidence="2 3" key="1">
    <citation type="submission" date="2018-08" db="EMBL/GenBank/DDBJ databases">
        <title>Isolation, diversity and antifungal activity of Actinobacteria from wheat.</title>
        <authorList>
            <person name="Han C."/>
        </authorList>
    </citation>
    <scope>NUCLEOTIDE SEQUENCE [LARGE SCALE GENOMIC DNA]</scope>
    <source>
        <strain evidence="2 3">NEAU-YY421</strain>
    </source>
</reference>
<organism evidence="2 3">
    <name type="scientific">Streptomyces triticagri</name>
    <dbReference type="NCBI Taxonomy" id="2293568"/>
    <lineage>
        <taxon>Bacteria</taxon>
        <taxon>Bacillati</taxon>
        <taxon>Actinomycetota</taxon>
        <taxon>Actinomycetes</taxon>
        <taxon>Kitasatosporales</taxon>
        <taxon>Streptomycetaceae</taxon>
        <taxon>Streptomyces</taxon>
    </lineage>
</organism>
<protein>
    <submittedName>
        <fullName evidence="2">Uncharacterized protein</fullName>
    </submittedName>
</protein>
<dbReference type="Proteomes" id="UP000263094">
    <property type="component" value="Unassembled WGS sequence"/>
</dbReference>
<dbReference type="EMBL" id="QUAK01000194">
    <property type="protein sequence ID" value="RFU83628.1"/>
    <property type="molecule type" value="Genomic_DNA"/>
</dbReference>
<feature type="region of interest" description="Disordered" evidence="1">
    <location>
        <begin position="76"/>
        <end position="105"/>
    </location>
</feature>